<evidence type="ECO:0000313" key="5">
    <source>
        <dbReference type="EMBL" id="RXW30988.1"/>
    </source>
</evidence>
<dbReference type="PANTHER" id="PTHR13947">
    <property type="entry name" value="GNAT FAMILY N-ACETYLTRANSFERASE"/>
    <property type="match status" value="1"/>
</dbReference>
<dbReference type="PRINTS" id="PR00598">
    <property type="entry name" value="HTHMARR"/>
</dbReference>
<dbReference type="AlphaFoldDB" id="A0A2T4Y3I7"/>
<dbReference type="Gene3D" id="3.40.630.30">
    <property type="match status" value="1"/>
</dbReference>
<dbReference type="PROSITE" id="PS51186">
    <property type="entry name" value="GNAT"/>
    <property type="match status" value="1"/>
</dbReference>
<dbReference type="EMBL" id="PZPP01000008">
    <property type="protein sequence ID" value="PTM36751.1"/>
    <property type="molecule type" value="Genomic_DNA"/>
</dbReference>
<dbReference type="PANTHER" id="PTHR13947:SF37">
    <property type="entry name" value="LD18367P"/>
    <property type="match status" value="1"/>
</dbReference>
<dbReference type="OrthoDB" id="273614at2"/>
<evidence type="ECO:0000259" key="2">
    <source>
        <dbReference type="PROSITE" id="PS50995"/>
    </source>
</evidence>
<comment type="caution">
    <text evidence="4">The sequence shown here is derived from an EMBL/GenBank/DDBJ whole genome shotgun (WGS) entry which is preliminary data.</text>
</comment>
<dbReference type="InterPro" id="IPR000835">
    <property type="entry name" value="HTH_MarR-typ"/>
</dbReference>
<accession>A0A2T4Y3I7</accession>
<sequence>MHIETPLVSDIRSASRLMVRELGFMASTLASTNYSPSAVHTLVEIDLRKEMTAGQLVQLLGLEKSSVSRMLARLIAAGELEEVVSSEDARTKYLRLTAKGQETVRQINTYSSARVLTAIKPLDPLQQKTISQGLSLYARALLAGRETPVEIQSDALKIVPGYLPGMIGRIAEMHASYYSREHNFGRFFEAKVASGLAEFSGRLEKPCNQVWLAILNDKIVGSVAIDGEDLEPGEAHLRWFILDDGCRGFGVGKKLLTEAIGFCDNVGFSAVHLWTFNKLSAARRLYELFGFRLAKEWEGDQWGSLMTEQQFTRCKDV</sequence>
<evidence type="ECO:0000256" key="1">
    <source>
        <dbReference type="ARBA" id="ARBA00022679"/>
    </source>
</evidence>
<dbReference type="InterPro" id="IPR036388">
    <property type="entry name" value="WH-like_DNA-bd_sf"/>
</dbReference>
<name>A0A2T4Y3I7_ENTCL</name>
<gene>
    <name evidence="4" type="ORF">DA103_06280</name>
    <name evidence="5" type="ORF">DM877_01520</name>
</gene>
<dbReference type="Proteomes" id="UP000290875">
    <property type="component" value="Unassembled WGS sequence"/>
</dbReference>
<proteinExistence type="predicted"/>
<evidence type="ECO:0000313" key="6">
    <source>
        <dbReference type="Proteomes" id="UP000241614"/>
    </source>
</evidence>
<evidence type="ECO:0000313" key="4">
    <source>
        <dbReference type="EMBL" id="PTM36751.1"/>
    </source>
</evidence>
<keyword evidence="1" id="KW-0808">Transferase</keyword>
<dbReference type="PROSITE" id="PS50995">
    <property type="entry name" value="HTH_MARR_2"/>
    <property type="match status" value="1"/>
</dbReference>
<organism evidence="4 6">
    <name type="scientific">Enterobacter cloacae</name>
    <dbReference type="NCBI Taxonomy" id="550"/>
    <lineage>
        <taxon>Bacteria</taxon>
        <taxon>Pseudomonadati</taxon>
        <taxon>Pseudomonadota</taxon>
        <taxon>Gammaproteobacteria</taxon>
        <taxon>Enterobacterales</taxon>
        <taxon>Enterobacteriaceae</taxon>
        <taxon>Enterobacter</taxon>
        <taxon>Enterobacter cloacae complex</taxon>
    </lineage>
</organism>
<reference evidence="5 7" key="2">
    <citation type="submission" date="2018-06" db="EMBL/GenBank/DDBJ databases">
        <title>Carbapenemase-producing Enterobacteriaceae present in wastewater treatment plant effluent and nearby surface waters in the US.</title>
        <authorList>
            <person name="Mathys D.A."/>
            <person name="Mollenkopf D.F."/>
            <person name="Feicht S.M."/>
            <person name="Adams R.J."/>
            <person name="Albers A.L."/>
            <person name="Grooters S.V."/>
            <person name="Stuever D.M."/>
            <person name="Daniels J.B."/>
            <person name="Wittum T.E."/>
        </authorList>
    </citation>
    <scope>NUCLEOTIDE SEQUENCE [LARGE SCALE GENOMIC DNA]</scope>
    <source>
        <strain evidence="5 7">GEO_4_Eff_A</strain>
    </source>
</reference>
<dbReference type="InterPro" id="IPR036390">
    <property type="entry name" value="WH_DNA-bd_sf"/>
</dbReference>
<dbReference type="InterPro" id="IPR011991">
    <property type="entry name" value="ArsR-like_HTH"/>
</dbReference>
<dbReference type="InterPro" id="IPR000182">
    <property type="entry name" value="GNAT_dom"/>
</dbReference>
<dbReference type="GO" id="GO:0008080">
    <property type="term" value="F:N-acetyltransferase activity"/>
    <property type="evidence" value="ECO:0007669"/>
    <property type="project" value="InterPro"/>
</dbReference>
<dbReference type="SUPFAM" id="SSF46785">
    <property type="entry name" value="Winged helix' DNA-binding domain"/>
    <property type="match status" value="1"/>
</dbReference>
<dbReference type="CDD" id="cd00090">
    <property type="entry name" value="HTH_ARSR"/>
    <property type="match status" value="1"/>
</dbReference>
<dbReference type="EMBL" id="QJSL01000001">
    <property type="protein sequence ID" value="RXW30988.1"/>
    <property type="molecule type" value="Genomic_DNA"/>
</dbReference>
<dbReference type="Gene3D" id="1.10.10.10">
    <property type="entry name" value="Winged helix-like DNA-binding domain superfamily/Winged helix DNA-binding domain"/>
    <property type="match status" value="1"/>
</dbReference>
<protein>
    <submittedName>
        <fullName evidence="4">MarR family transcriptional regulator</fullName>
    </submittedName>
</protein>
<dbReference type="RefSeq" id="WP_028018780.1">
    <property type="nucleotide sequence ID" value="NZ_JAWDAX010000001.1"/>
</dbReference>
<dbReference type="InterPro" id="IPR050769">
    <property type="entry name" value="NAT_camello-type"/>
</dbReference>
<dbReference type="Pfam" id="PF00583">
    <property type="entry name" value="Acetyltransf_1"/>
    <property type="match status" value="1"/>
</dbReference>
<dbReference type="Proteomes" id="UP000241614">
    <property type="component" value="Unassembled WGS sequence"/>
</dbReference>
<dbReference type="GO" id="GO:0003700">
    <property type="term" value="F:DNA-binding transcription factor activity"/>
    <property type="evidence" value="ECO:0007669"/>
    <property type="project" value="InterPro"/>
</dbReference>
<evidence type="ECO:0000259" key="3">
    <source>
        <dbReference type="PROSITE" id="PS51186"/>
    </source>
</evidence>
<feature type="domain" description="N-acetyltransferase" evidence="3">
    <location>
        <begin position="168"/>
        <end position="308"/>
    </location>
</feature>
<dbReference type="Pfam" id="PF12802">
    <property type="entry name" value="MarR_2"/>
    <property type="match status" value="1"/>
</dbReference>
<evidence type="ECO:0000313" key="7">
    <source>
        <dbReference type="Proteomes" id="UP000290875"/>
    </source>
</evidence>
<dbReference type="InterPro" id="IPR016181">
    <property type="entry name" value="Acyl_CoA_acyltransferase"/>
</dbReference>
<feature type="domain" description="HTH marR-type" evidence="2">
    <location>
        <begin position="4"/>
        <end position="142"/>
    </location>
</feature>
<dbReference type="CDD" id="cd04301">
    <property type="entry name" value="NAT_SF"/>
    <property type="match status" value="1"/>
</dbReference>
<reference evidence="4 6" key="1">
    <citation type="submission" date="2018-04" db="EMBL/GenBank/DDBJ databases">
        <title>Genome sequencing reveals highly heavy metal resistance and biotechnology application of the novel Enterobacter cloacae amazonensis isolated from wastewater river in Manaus - Amazonas.</title>
        <authorList>
            <person name="Astolfi M.C.T."/>
            <person name="Carvalho E.B.D.S."/>
            <person name="Lacerda L.B."/>
            <person name="Pinto M.V."/>
            <person name="Nogueira V.B."/>
            <person name="Barros A.M."/>
            <person name="Astolfi-Filho S."/>
        </authorList>
    </citation>
    <scope>NUCLEOTIDE SEQUENCE [LARGE SCALE GENOMIC DNA]</scope>
    <source>
        <strain evidence="4">Amazonensis</strain>
        <strain evidence="6">amazonensis</strain>
    </source>
</reference>
<dbReference type="SMART" id="SM00347">
    <property type="entry name" value="HTH_MARR"/>
    <property type="match status" value="1"/>
</dbReference>
<dbReference type="SUPFAM" id="SSF55729">
    <property type="entry name" value="Acyl-CoA N-acyltransferases (Nat)"/>
    <property type="match status" value="1"/>
</dbReference>